<dbReference type="HAMAP" id="MF_01148">
    <property type="entry name" value="Lnt"/>
    <property type="match status" value="1"/>
</dbReference>
<comment type="similarity">
    <text evidence="2 9">Belongs to the CN hydrolase family. Apolipoprotein N-acyltransferase subfamily.</text>
</comment>
<keyword evidence="8 9" id="KW-0012">Acyltransferase</keyword>
<dbReference type="PANTHER" id="PTHR38686:SF1">
    <property type="entry name" value="APOLIPOPROTEIN N-ACYLTRANSFERASE"/>
    <property type="match status" value="1"/>
</dbReference>
<feature type="transmembrane region" description="Helical" evidence="9">
    <location>
        <begin position="89"/>
        <end position="112"/>
    </location>
</feature>
<comment type="pathway">
    <text evidence="9">Protein modification; lipoprotein biosynthesis (N-acyl transfer).</text>
</comment>
<dbReference type="EMBL" id="CP116766">
    <property type="protein sequence ID" value="WCL71754.1"/>
    <property type="molecule type" value="Genomic_DNA"/>
</dbReference>
<evidence type="ECO:0000256" key="5">
    <source>
        <dbReference type="ARBA" id="ARBA00022692"/>
    </source>
</evidence>
<comment type="subcellular location">
    <subcellularLocation>
        <location evidence="1 9">Cell membrane</location>
        <topology evidence="1 9">Multi-pass membrane protein</topology>
    </subcellularLocation>
</comment>
<dbReference type="Pfam" id="PF00795">
    <property type="entry name" value="CN_hydrolase"/>
    <property type="match status" value="1"/>
</dbReference>
<proteinExistence type="inferred from homology"/>
<evidence type="ECO:0000256" key="7">
    <source>
        <dbReference type="ARBA" id="ARBA00023136"/>
    </source>
</evidence>
<keyword evidence="4 9" id="KW-0808">Transferase</keyword>
<keyword evidence="7 9" id="KW-0472">Membrane</keyword>
<keyword evidence="3 9" id="KW-1003">Cell membrane</keyword>
<evidence type="ECO:0000256" key="2">
    <source>
        <dbReference type="ARBA" id="ARBA00010065"/>
    </source>
</evidence>
<dbReference type="InterPro" id="IPR003010">
    <property type="entry name" value="C-N_Hydrolase"/>
</dbReference>
<evidence type="ECO:0000313" key="12">
    <source>
        <dbReference type="Proteomes" id="UP001221268"/>
    </source>
</evidence>
<feature type="transmembrane region" description="Helical" evidence="9">
    <location>
        <begin position="34"/>
        <end position="49"/>
    </location>
</feature>
<dbReference type="Proteomes" id="UP001221268">
    <property type="component" value="Chromosome"/>
</dbReference>
<sequence length="533" mass="59365">MIRTLNHYWKHPLIYWPSVIITAAATPLTFAPYYWFWLMPLLFAVLIHLTELRPERSFQTAYLFGLVGYTAQFYWIHTALHDISGLSDLFALPLTLLFPAYLALYPAACFWLLKKFHLPRSLKIGLALPVLWTLTEFARERFLTGFGWGALGYSQITKDSPLAGFAPLGGIHLVTFTTALIGAWLLLMFARSKSPQRRLIPLCLSLLLCIVGYTAQNTEFTRPDGSTRTVALIQGNIEQTLKWDSDQTFPTIQKYYEHIGRTTADLVILPETAIPAMRQNLPENVLTNLADQSQKNGSALAVGIAQYTPDGNHYENVVINLSNYNNSASNEIPYYAKNHLVPFGEYKPLPFITEPLYRMMNMPLSDMKKGGEGQAPLQMKDQKVAFNICYEDGFGDDLIATAKQSTLLANSSNMAWYGDSNAMYQQQQQSQARAMELGRYMVRATNTGATSIISPQGSIVAQAEPNTETVLEGHIKGYTGETPYMKMGSSWPLIGALAALAALLFLLGRFALHLTKTQTAGPAAEDETEATEN</sequence>
<feature type="transmembrane region" description="Helical" evidence="9">
    <location>
        <begin position="12"/>
        <end position="28"/>
    </location>
</feature>
<dbReference type="RefSeq" id="WP_237091047.1">
    <property type="nucleotide sequence ID" value="NZ_CP116766.1"/>
</dbReference>
<reference evidence="11 12" key="1">
    <citation type="submission" date="2023-01" db="EMBL/GenBank/DDBJ databases">
        <authorList>
            <person name="Yang C."/>
        </authorList>
    </citation>
    <scope>NUCLEOTIDE SEQUENCE [LARGE SCALE GENOMIC DNA]</scope>
    <source>
        <strain evidence="11 12">ZJ106</strain>
    </source>
</reference>
<evidence type="ECO:0000256" key="9">
    <source>
        <dbReference type="HAMAP-Rule" id="MF_01148"/>
    </source>
</evidence>
<dbReference type="NCBIfam" id="TIGR00546">
    <property type="entry name" value="lnt"/>
    <property type="match status" value="1"/>
</dbReference>
<comment type="catalytic activity">
    <reaction evidence="9">
        <text>N-terminal S-1,2-diacyl-sn-glyceryl-L-cysteinyl-[lipoprotein] + a glycerophospholipid = N-acyl-S-1,2-diacyl-sn-glyceryl-L-cysteinyl-[lipoprotein] + a 2-acyl-sn-glycero-3-phospholipid + H(+)</text>
        <dbReference type="Rhea" id="RHEA:48228"/>
        <dbReference type="Rhea" id="RHEA-COMP:14681"/>
        <dbReference type="Rhea" id="RHEA-COMP:14684"/>
        <dbReference type="ChEBI" id="CHEBI:15378"/>
        <dbReference type="ChEBI" id="CHEBI:136912"/>
        <dbReference type="ChEBI" id="CHEBI:140656"/>
        <dbReference type="ChEBI" id="CHEBI:140657"/>
        <dbReference type="ChEBI" id="CHEBI:140660"/>
        <dbReference type="EC" id="2.3.1.269"/>
    </reaction>
</comment>
<dbReference type="PANTHER" id="PTHR38686">
    <property type="entry name" value="APOLIPOPROTEIN N-ACYLTRANSFERASE"/>
    <property type="match status" value="1"/>
</dbReference>
<keyword evidence="5 9" id="KW-0812">Transmembrane</keyword>
<dbReference type="Gene3D" id="3.60.110.10">
    <property type="entry name" value="Carbon-nitrogen hydrolase"/>
    <property type="match status" value="1"/>
</dbReference>
<evidence type="ECO:0000256" key="3">
    <source>
        <dbReference type="ARBA" id="ARBA00022475"/>
    </source>
</evidence>
<protein>
    <recommendedName>
        <fullName evidence="9">Apolipoprotein N-acyltransferase</fullName>
        <shortName evidence="9">ALP N-acyltransferase</shortName>
        <ecNumber evidence="9">2.3.1.269</ecNumber>
    </recommendedName>
</protein>
<feature type="transmembrane region" description="Helical" evidence="9">
    <location>
        <begin position="162"/>
        <end position="187"/>
    </location>
</feature>
<keyword evidence="6 9" id="KW-1133">Transmembrane helix</keyword>
<dbReference type="Pfam" id="PF20154">
    <property type="entry name" value="LNT_N"/>
    <property type="match status" value="1"/>
</dbReference>
<dbReference type="InterPro" id="IPR045378">
    <property type="entry name" value="LNT_N"/>
</dbReference>
<dbReference type="EC" id="2.3.1.269" evidence="9"/>
<evidence type="ECO:0000256" key="8">
    <source>
        <dbReference type="ARBA" id="ARBA00023315"/>
    </source>
</evidence>
<dbReference type="SUPFAM" id="SSF56317">
    <property type="entry name" value="Carbon-nitrogen hydrolase"/>
    <property type="match status" value="1"/>
</dbReference>
<evidence type="ECO:0000256" key="4">
    <source>
        <dbReference type="ARBA" id="ARBA00022679"/>
    </source>
</evidence>
<keyword evidence="12" id="KW-1185">Reference proteome</keyword>
<comment type="function">
    <text evidence="9">Catalyzes the phospholipid dependent N-acylation of the N-terminal cysteine of apolipoprotein, the last step in lipoprotein maturation.</text>
</comment>
<organism evidence="11 12">
    <name type="scientific">Neisseria lisongii</name>
    <dbReference type="NCBI Taxonomy" id="2912188"/>
    <lineage>
        <taxon>Bacteria</taxon>
        <taxon>Pseudomonadati</taxon>
        <taxon>Pseudomonadota</taxon>
        <taxon>Betaproteobacteria</taxon>
        <taxon>Neisseriales</taxon>
        <taxon>Neisseriaceae</taxon>
        <taxon>Neisseria</taxon>
    </lineage>
</organism>
<accession>A0ABY7RK81</accession>
<name>A0ABY7RK81_9NEIS</name>
<feature type="transmembrane region" description="Helical" evidence="9">
    <location>
        <begin position="491"/>
        <end position="512"/>
    </location>
</feature>
<dbReference type="CDD" id="cd07571">
    <property type="entry name" value="ALP_N-acyl_transferase"/>
    <property type="match status" value="1"/>
</dbReference>
<dbReference type="InterPro" id="IPR004563">
    <property type="entry name" value="Apolipo_AcylTrfase"/>
</dbReference>
<feature type="transmembrane region" description="Helical" evidence="9">
    <location>
        <begin position="61"/>
        <end position="77"/>
    </location>
</feature>
<evidence type="ECO:0000259" key="10">
    <source>
        <dbReference type="PROSITE" id="PS50263"/>
    </source>
</evidence>
<evidence type="ECO:0000313" key="11">
    <source>
        <dbReference type="EMBL" id="WCL71754.1"/>
    </source>
</evidence>
<evidence type="ECO:0000256" key="1">
    <source>
        <dbReference type="ARBA" id="ARBA00004651"/>
    </source>
</evidence>
<dbReference type="PROSITE" id="PS50263">
    <property type="entry name" value="CN_HYDROLASE"/>
    <property type="match status" value="1"/>
</dbReference>
<dbReference type="InterPro" id="IPR036526">
    <property type="entry name" value="C-N_Hydrolase_sf"/>
</dbReference>
<evidence type="ECO:0000256" key="6">
    <source>
        <dbReference type="ARBA" id="ARBA00022989"/>
    </source>
</evidence>
<feature type="domain" description="CN hydrolase" evidence="10">
    <location>
        <begin position="233"/>
        <end position="477"/>
    </location>
</feature>
<gene>
    <name evidence="9 11" type="primary">lnt</name>
    <name evidence="11" type="ORF">PJU73_01075</name>
</gene>